<gene>
    <name evidence="1" type="ORF">ABN16_05090</name>
</gene>
<dbReference type="KEGG" id="lko:ABN16_05090"/>
<dbReference type="GO" id="GO:0006355">
    <property type="term" value="P:regulation of DNA-templated transcription"/>
    <property type="evidence" value="ECO:0007669"/>
    <property type="project" value="InterPro"/>
</dbReference>
<dbReference type="AlphaFoldDB" id="A0AAC8UVF0"/>
<sequence>MGTTLTTIRLDDDLRGELDKRLAVAGISFNEYMTMAAEQLVVQNRIPFAILAPDRETPNDRTRRAMVLAEARDLGLISDEEPAFTDVDEMMVYLDNGGLGRRLI</sequence>
<name>A0AAC8UVF0_9LACO</name>
<keyword evidence="2" id="KW-1185">Reference proteome</keyword>
<dbReference type="InterPro" id="IPR013321">
    <property type="entry name" value="Arc_rbn_hlx_hlx"/>
</dbReference>
<evidence type="ECO:0000313" key="2">
    <source>
        <dbReference type="Proteomes" id="UP000036000"/>
    </source>
</evidence>
<dbReference type="Proteomes" id="UP000036000">
    <property type="component" value="Chromosome"/>
</dbReference>
<evidence type="ECO:0000313" key="1">
    <source>
        <dbReference type="EMBL" id="AKP64434.1"/>
    </source>
</evidence>
<dbReference type="RefSeq" id="WP_048733484.1">
    <property type="nucleotide sequence ID" value="NZ_CP012033.1"/>
</dbReference>
<proteinExistence type="predicted"/>
<protein>
    <submittedName>
        <fullName evidence="1">Damage-inducible protein J</fullName>
    </submittedName>
</protein>
<accession>A0AAC8UVF0</accession>
<dbReference type="Gene3D" id="1.10.1220.10">
    <property type="entry name" value="Met repressor-like"/>
    <property type="match status" value="1"/>
</dbReference>
<reference evidence="1 2" key="1">
    <citation type="submission" date="2015-07" db="EMBL/GenBank/DDBJ databases">
        <title>Lactobacillus korensis/26-25/ whole genome sequencing.</title>
        <authorList>
            <person name="Kim M.K."/>
            <person name="Im W.-T."/>
            <person name="Srinivasan S."/>
            <person name="Lee J.-J."/>
        </authorList>
    </citation>
    <scope>NUCLEOTIDE SEQUENCE [LARGE SCALE GENOMIC DNA]</scope>
    <source>
        <strain evidence="1 2">26-25</strain>
    </source>
</reference>
<dbReference type="EMBL" id="CP012033">
    <property type="protein sequence ID" value="AKP64434.1"/>
    <property type="molecule type" value="Genomic_DNA"/>
</dbReference>
<organism evidence="1 2">
    <name type="scientific">Levilactobacillus koreensis</name>
    <dbReference type="NCBI Taxonomy" id="637971"/>
    <lineage>
        <taxon>Bacteria</taxon>
        <taxon>Bacillati</taxon>
        <taxon>Bacillota</taxon>
        <taxon>Bacilli</taxon>
        <taxon>Lactobacillales</taxon>
        <taxon>Lactobacillaceae</taxon>
        <taxon>Levilactobacillus</taxon>
    </lineage>
</organism>